<comment type="caution">
    <text evidence="6">The sequence shown here is derived from an EMBL/GenBank/DDBJ whole genome shotgun (WGS) entry which is preliminary data.</text>
</comment>
<evidence type="ECO:0000313" key="6">
    <source>
        <dbReference type="EMBL" id="GJT28882.1"/>
    </source>
</evidence>
<dbReference type="Gene3D" id="3.40.50.1110">
    <property type="entry name" value="SGNH hydrolase"/>
    <property type="match status" value="1"/>
</dbReference>
<dbReference type="Proteomes" id="UP001151760">
    <property type="component" value="Unassembled WGS sequence"/>
</dbReference>
<accession>A0ABQ5CR81</accession>
<reference evidence="6" key="1">
    <citation type="journal article" date="2022" name="Int. J. Mol. Sci.">
        <title>Draft Genome of Tanacetum Coccineum: Genomic Comparison of Closely Related Tanacetum-Family Plants.</title>
        <authorList>
            <person name="Yamashiro T."/>
            <person name="Shiraishi A."/>
            <person name="Nakayama K."/>
            <person name="Satake H."/>
        </authorList>
    </citation>
    <scope>NUCLEOTIDE SEQUENCE</scope>
</reference>
<dbReference type="Pfam" id="PF00657">
    <property type="entry name" value="Lipase_GDSL"/>
    <property type="match status" value="1"/>
</dbReference>
<evidence type="ECO:0000256" key="3">
    <source>
        <dbReference type="ARBA" id="ARBA00022801"/>
    </source>
</evidence>
<feature type="chain" id="PRO_5047008060" evidence="5">
    <location>
        <begin position="20"/>
        <end position="353"/>
    </location>
</feature>
<protein>
    <submittedName>
        <fullName evidence="6">GDSL esterase/lipase-like protein</fullName>
    </submittedName>
</protein>
<dbReference type="PANTHER" id="PTHR22835">
    <property type="entry name" value="ZINC FINGER FYVE DOMAIN CONTAINING PROTEIN"/>
    <property type="match status" value="1"/>
</dbReference>
<keyword evidence="3" id="KW-0378">Hydrolase</keyword>
<reference evidence="6" key="2">
    <citation type="submission" date="2022-01" db="EMBL/GenBank/DDBJ databases">
        <authorList>
            <person name="Yamashiro T."/>
            <person name="Shiraishi A."/>
            <person name="Satake H."/>
            <person name="Nakayama K."/>
        </authorList>
    </citation>
    <scope>NUCLEOTIDE SEQUENCE</scope>
</reference>
<evidence type="ECO:0000313" key="7">
    <source>
        <dbReference type="Proteomes" id="UP001151760"/>
    </source>
</evidence>
<dbReference type="InterPro" id="IPR035669">
    <property type="entry name" value="SGNH_plant_lipase-like"/>
</dbReference>
<keyword evidence="7" id="KW-1185">Reference proteome</keyword>
<evidence type="ECO:0000256" key="2">
    <source>
        <dbReference type="ARBA" id="ARBA00022729"/>
    </source>
</evidence>
<name>A0ABQ5CR81_9ASTR</name>
<sequence length="353" mass="38189">MAKLPTIILILTLLSTCNTYSNGCYTSIISFGDSLADTGNLKQQSTHSHVQAPHFLFPPYGETFFHKPTGRCSNGRLIIDFLAESLGLPLIPPSQGSNTSMVTELGQGVNYAVAGSTALDSSFHEARGVVNTMTNASLGVQLGWFKESLPSTCSTVSECKSTIGRSLILMGEIGGNDYNHALSAGKSIDEVEAYVPFVIKAIISTINELIDLGAATFVVPGNLPIGCSAAYLTMFYGSNKVQYDNSTGCIIRLNKFAEYHNTLLQTELNHIRELHPEVNIIYADYYNAAMQCFHSPDKYGFTNGALKACCGGEGPYNYNLSVACADPSSTSCDEPDTYFNWDGLHLTEAFEIL</sequence>
<dbReference type="PANTHER" id="PTHR22835:SF683">
    <property type="entry name" value="OS05G0506800 PROTEIN"/>
    <property type="match status" value="1"/>
</dbReference>
<evidence type="ECO:0000256" key="4">
    <source>
        <dbReference type="ARBA" id="ARBA00023180"/>
    </source>
</evidence>
<dbReference type="CDD" id="cd01837">
    <property type="entry name" value="SGNH_plant_lipase_like"/>
    <property type="match status" value="1"/>
</dbReference>
<dbReference type="InterPro" id="IPR001087">
    <property type="entry name" value="GDSL"/>
</dbReference>
<gene>
    <name evidence="6" type="ORF">Tco_0909157</name>
</gene>
<dbReference type="InterPro" id="IPR036514">
    <property type="entry name" value="SGNH_hydro_sf"/>
</dbReference>
<evidence type="ECO:0000256" key="1">
    <source>
        <dbReference type="ARBA" id="ARBA00008668"/>
    </source>
</evidence>
<comment type="similarity">
    <text evidence="1">Belongs to the 'GDSL' lipolytic enzyme family.</text>
</comment>
<proteinExistence type="inferred from homology"/>
<dbReference type="SUPFAM" id="SSF52266">
    <property type="entry name" value="SGNH hydrolase"/>
    <property type="match status" value="1"/>
</dbReference>
<keyword evidence="2 5" id="KW-0732">Signal</keyword>
<dbReference type="EMBL" id="BQNB010014497">
    <property type="protein sequence ID" value="GJT28882.1"/>
    <property type="molecule type" value="Genomic_DNA"/>
</dbReference>
<organism evidence="6 7">
    <name type="scientific">Tanacetum coccineum</name>
    <dbReference type="NCBI Taxonomy" id="301880"/>
    <lineage>
        <taxon>Eukaryota</taxon>
        <taxon>Viridiplantae</taxon>
        <taxon>Streptophyta</taxon>
        <taxon>Embryophyta</taxon>
        <taxon>Tracheophyta</taxon>
        <taxon>Spermatophyta</taxon>
        <taxon>Magnoliopsida</taxon>
        <taxon>eudicotyledons</taxon>
        <taxon>Gunneridae</taxon>
        <taxon>Pentapetalae</taxon>
        <taxon>asterids</taxon>
        <taxon>campanulids</taxon>
        <taxon>Asterales</taxon>
        <taxon>Asteraceae</taxon>
        <taxon>Asteroideae</taxon>
        <taxon>Anthemideae</taxon>
        <taxon>Anthemidinae</taxon>
        <taxon>Tanacetum</taxon>
    </lineage>
</organism>
<evidence type="ECO:0000256" key="5">
    <source>
        <dbReference type="SAM" id="SignalP"/>
    </source>
</evidence>
<keyword evidence="4" id="KW-0325">Glycoprotein</keyword>
<feature type="signal peptide" evidence="5">
    <location>
        <begin position="1"/>
        <end position="19"/>
    </location>
</feature>